<evidence type="ECO:0000259" key="4">
    <source>
        <dbReference type="PROSITE" id="PS50304"/>
    </source>
</evidence>
<evidence type="ECO:0000313" key="5">
    <source>
        <dbReference type="EMBL" id="KAF5834052.1"/>
    </source>
</evidence>
<reference evidence="5" key="1">
    <citation type="submission" date="2017-08" db="EMBL/GenBank/DDBJ databases">
        <authorList>
            <person name="Polle J.E."/>
            <person name="Barry K."/>
            <person name="Cushman J."/>
            <person name="Schmutz J."/>
            <person name="Tran D."/>
            <person name="Hathwaick L.T."/>
            <person name="Yim W.C."/>
            <person name="Jenkins J."/>
            <person name="Mckie-Krisberg Z.M."/>
            <person name="Prochnik S."/>
            <person name="Lindquist E."/>
            <person name="Dockter R.B."/>
            <person name="Adam C."/>
            <person name="Molina H."/>
            <person name="Bunkerborg J."/>
            <person name="Jin E."/>
            <person name="Buchheim M."/>
            <person name="Magnuson J."/>
        </authorList>
    </citation>
    <scope>NUCLEOTIDE SEQUENCE</scope>
    <source>
        <strain evidence="5">CCAP 19/18</strain>
    </source>
</reference>
<evidence type="ECO:0000256" key="1">
    <source>
        <dbReference type="ARBA" id="ARBA00004123"/>
    </source>
</evidence>
<feature type="domain" description="Tudor" evidence="4">
    <location>
        <begin position="137"/>
        <end position="196"/>
    </location>
</feature>
<dbReference type="InterPro" id="IPR002999">
    <property type="entry name" value="Tudor"/>
</dbReference>
<accession>A0ABQ7GHH5</accession>
<evidence type="ECO:0000256" key="3">
    <source>
        <dbReference type="SAM" id="MobiDB-lite"/>
    </source>
</evidence>
<dbReference type="Gene3D" id="2.30.30.140">
    <property type="match status" value="1"/>
</dbReference>
<dbReference type="EMBL" id="MU069778">
    <property type="protein sequence ID" value="KAF5834052.1"/>
    <property type="molecule type" value="Genomic_DNA"/>
</dbReference>
<dbReference type="SMART" id="SM00333">
    <property type="entry name" value="TUDOR"/>
    <property type="match status" value="1"/>
</dbReference>
<dbReference type="PANTHER" id="PTHR13681:SF26">
    <property type="entry name" value="SURVIVAL OF MOTOR NEURON-RELATED-SPLICING FACTOR 30"/>
    <property type="match status" value="1"/>
</dbReference>
<feature type="region of interest" description="Disordered" evidence="3">
    <location>
        <begin position="300"/>
        <end position="323"/>
    </location>
</feature>
<sequence length="323" mass="34696">MEASPDELKSNLAEYKGQLKQVEELLLMGEGVNEELHEMYTSLTEVIQLTEDLLKEAADNEAQAAAPAPAAGLPGPSAPSTSAAAAPAAAGVSGTTAPPAIVTPPQLNLPSILPASVAEQIRKAQIKAALNGQAPAAWAIGAKVQALYAADQQWYNGTVEAVSASGNLLVNYEGYDETAELPLSGVRERPESAEIYMGVAAPKRKRVEEQQIITEIPKWLEIKEGDDEKTVARKKKLIKSCKSKMRFQNMDLAQKAKADNWHNFVSGKGKKKKTGFFTGRKKESQFRVPDSLNAKVGVVNSGKGMTENQKHRPVGALPDVDLQ</sequence>
<dbReference type="SUPFAM" id="SSF63748">
    <property type="entry name" value="Tudor/PWWP/MBT"/>
    <property type="match status" value="1"/>
</dbReference>
<protein>
    <recommendedName>
        <fullName evidence="4">Tudor domain-containing protein</fullName>
    </recommendedName>
</protein>
<dbReference type="PANTHER" id="PTHR13681">
    <property type="entry name" value="SURVIVAL OF MOTOR NEURON-RELATED-SPLICING FACTOR 30-RELATED"/>
    <property type="match status" value="1"/>
</dbReference>
<dbReference type="CDD" id="cd04508">
    <property type="entry name" value="Tudor_SF"/>
    <property type="match status" value="1"/>
</dbReference>
<comment type="subcellular location">
    <subcellularLocation>
        <location evidence="1">Nucleus</location>
    </subcellularLocation>
</comment>
<feature type="region of interest" description="Disordered" evidence="3">
    <location>
        <begin position="60"/>
        <end position="84"/>
    </location>
</feature>
<proteinExistence type="predicted"/>
<feature type="compositionally biased region" description="Low complexity" evidence="3">
    <location>
        <begin position="62"/>
        <end position="84"/>
    </location>
</feature>
<gene>
    <name evidence="5" type="ORF">DUNSADRAFT_9443</name>
</gene>
<evidence type="ECO:0000313" key="6">
    <source>
        <dbReference type="Proteomes" id="UP000815325"/>
    </source>
</evidence>
<keyword evidence="2" id="KW-0539">Nucleus</keyword>
<dbReference type="Proteomes" id="UP000815325">
    <property type="component" value="Unassembled WGS sequence"/>
</dbReference>
<organism evidence="5 6">
    <name type="scientific">Dunaliella salina</name>
    <name type="common">Green alga</name>
    <name type="synonym">Protococcus salinus</name>
    <dbReference type="NCBI Taxonomy" id="3046"/>
    <lineage>
        <taxon>Eukaryota</taxon>
        <taxon>Viridiplantae</taxon>
        <taxon>Chlorophyta</taxon>
        <taxon>core chlorophytes</taxon>
        <taxon>Chlorophyceae</taxon>
        <taxon>CS clade</taxon>
        <taxon>Chlamydomonadales</taxon>
        <taxon>Dunaliellaceae</taxon>
        <taxon>Dunaliella</taxon>
    </lineage>
</organism>
<name>A0ABQ7GHH5_DUNSA</name>
<dbReference type="PROSITE" id="PS50304">
    <property type="entry name" value="TUDOR"/>
    <property type="match status" value="1"/>
</dbReference>
<comment type="caution">
    <text evidence="5">The sequence shown here is derived from an EMBL/GenBank/DDBJ whole genome shotgun (WGS) entry which is preliminary data.</text>
</comment>
<keyword evidence="6" id="KW-1185">Reference proteome</keyword>
<evidence type="ECO:0000256" key="2">
    <source>
        <dbReference type="ARBA" id="ARBA00023242"/>
    </source>
</evidence>